<comment type="similarity">
    <text evidence="1">Belongs to the IUNH family.</text>
</comment>
<evidence type="ECO:0000313" key="6">
    <source>
        <dbReference type="Proteomes" id="UP000095085"/>
    </source>
</evidence>
<dbReference type="Proteomes" id="UP000095085">
    <property type="component" value="Unassembled WGS sequence"/>
</dbReference>
<dbReference type="AlphaFoldDB" id="A0A1E4RDP0"/>
<protein>
    <submittedName>
        <fullName evidence="5">Nucleoside hydrolase</fullName>
    </submittedName>
</protein>
<feature type="domain" description="Inosine/uridine-preferring nucleoside hydrolase" evidence="4">
    <location>
        <begin position="1"/>
        <end position="150"/>
    </location>
</feature>
<keyword evidence="3" id="KW-0326">Glycosidase</keyword>
<dbReference type="PANTHER" id="PTHR12304">
    <property type="entry name" value="INOSINE-URIDINE PREFERRING NUCLEOSIDE HYDROLASE"/>
    <property type="match status" value="1"/>
</dbReference>
<evidence type="ECO:0000259" key="4">
    <source>
        <dbReference type="Pfam" id="PF01156"/>
    </source>
</evidence>
<dbReference type="InterPro" id="IPR001910">
    <property type="entry name" value="Inosine/uridine_hydrolase_dom"/>
</dbReference>
<dbReference type="PANTHER" id="PTHR12304:SF25">
    <property type="entry name" value="INOSINE_URIDINE-PREFERRING NUCLEOSIDE HYDROLASE DOMAIN-CONTAINING PROTEIN"/>
    <property type="match status" value="1"/>
</dbReference>
<gene>
    <name evidence="5" type="ORF">HYPBUDRAFT_154120</name>
</gene>
<name>A0A1E4RDP0_9ASCO</name>
<reference evidence="6" key="1">
    <citation type="submission" date="2016-05" db="EMBL/GenBank/DDBJ databases">
        <title>Comparative genomics of biotechnologically important yeasts.</title>
        <authorList>
            <consortium name="DOE Joint Genome Institute"/>
            <person name="Riley R."/>
            <person name="Haridas S."/>
            <person name="Wolfe K.H."/>
            <person name="Lopes M.R."/>
            <person name="Hittinger C.T."/>
            <person name="Goker M."/>
            <person name="Salamov A."/>
            <person name="Wisecaver J."/>
            <person name="Long T.M."/>
            <person name="Aerts A.L."/>
            <person name="Barry K."/>
            <person name="Choi C."/>
            <person name="Clum A."/>
            <person name="Coughlan A.Y."/>
            <person name="Deshpande S."/>
            <person name="Douglass A.P."/>
            <person name="Hanson S.J."/>
            <person name="Klenk H.-P."/>
            <person name="Labutti K."/>
            <person name="Lapidus A."/>
            <person name="Lindquist E."/>
            <person name="Lipzen A."/>
            <person name="Meier-Kolthoff J.P."/>
            <person name="Ohm R.A."/>
            <person name="Otillar R.P."/>
            <person name="Pangilinan J."/>
            <person name="Peng Y."/>
            <person name="Rokas A."/>
            <person name="Rosa C.A."/>
            <person name="Scheuner C."/>
            <person name="Sibirny A.A."/>
            <person name="Slot J.C."/>
            <person name="Stielow J.B."/>
            <person name="Sun H."/>
            <person name="Kurtzman C.P."/>
            <person name="Blackwell M."/>
            <person name="Grigoriev I.V."/>
            <person name="Jeffries T.W."/>
        </authorList>
    </citation>
    <scope>NUCLEOTIDE SEQUENCE [LARGE SCALE GENOMIC DNA]</scope>
    <source>
        <strain evidence="6">NRRL Y-1933</strain>
    </source>
</reference>
<dbReference type="GeneID" id="30996459"/>
<keyword evidence="6" id="KW-1185">Reference proteome</keyword>
<organism evidence="5 6">
    <name type="scientific">Hyphopichia burtonii NRRL Y-1933</name>
    <dbReference type="NCBI Taxonomy" id="984485"/>
    <lineage>
        <taxon>Eukaryota</taxon>
        <taxon>Fungi</taxon>
        <taxon>Dikarya</taxon>
        <taxon>Ascomycota</taxon>
        <taxon>Saccharomycotina</taxon>
        <taxon>Pichiomycetes</taxon>
        <taxon>Debaryomycetaceae</taxon>
        <taxon>Hyphopichia</taxon>
    </lineage>
</organism>
<sequence>MTTVAQAISLYPSLPQEAKALWIMGGYIDGQYDQVTGGDIVDDINTDFNLMIDPEAAHIVLTANWTDLYIGGNVTNYLFPTQELYDSLIHKFGKQSIDNEPNHVAIKNFIGNGNASSVFLPLWDEAVSAYMAFPELIQNYTEVKVSVDTSFNSPFYGNLRIWPSNLAPKAANIGKAKYINSVNKTGVIHKIYDAFGKDWTKYCSHGVRDL</sequence>
<evidence type="ECO:0000256" key="1">
    <source>
        <dbReference type="ARBA" id="ARBA00009176"/>
    </source>
</evidence>
<keyword evidence="2 5" id="KW-0378">Hydrolase</keyword>
<dbReference type="InterPro" id="IPR036452">
    <property type="entry name" value="Ribo_hydro-like"/>
</dbReference>
<evidence type="ECO:0000256" key="2">
    <source>
        <dbReference type="ARBA" id="ARBA00022801"/>
    </source>
</evidence>
<dbReference type="GO" id="GO:0006152">
    <property type="term" value="P:purine nucleoside catabolic process"/>
    <property type="evidence" value="ECO:0007669"/>
    <property type="project" value="TreeGrafter"/>
</dbReference>
<evidence type="ECO:0000313" key="5">
    <source>
        <dbReference type="EMBL" id="ODV65346.1"/>
    </source>
</evidence>
<dbReference type="STRING" id="984485.A0A1E4RDP0"/>
<dbReference type="RefSeq" id="XP_020074413.1">
    <property type="nucleotide sequence ID" value="XM_020221910.1"/>
</dbReference>
<dbReference type="SUPFAM" id="SSF53590">
    <property type="entry name" value="Nucleoside hydrolase"/>
    <property type="match status" value="1"/>
</dbReference>
<proteinExistence type="inferred from homology"/>
<dbReference type="GO" id="GO:0005829">
    <property type="term" value="C:cytosol"/>
    <property type="evidence" value="ECO:0007669"/>
    <property type="project" value="TreeGrafter"/>
</dbReference>
<dbReference type="Pfam" id="PF01156">
    <property type="entry name" value="IU_nuc_hydro"/>
    <property type="match status" value="1"/>
</dbReference>
<dbReference type="GO" id="GO:0008477">
    <property type="term" value="F:purine nucleosidase activity"/>
    <property type="evidence" value="ECO:0007669"/>
    <property type="project" value="TreeGrafter"/>
</dbReference>
<dbReference type="InterPro" id="IPR023186">
    <property type="entry name" value="IUNH"/>
</dbReference>
<accession>A0A1E4RDP0</accession>
<evidence type="ECO:0000256" key="3">
    <source>
        <dbReference type="ARBA" id="ARBA00023295"/>
    </source>
</evidence>
<dbReference type="Gene3D" id="3.90.245.10">
    <property type="entry name" value="Ribonucleoside hydrolase-like"/>
    <property type="match status" value="1"/>
</dbReference>
<dbReference type="EMBL" id="KV454545">
    <property type="protein sequence ID" value="ODV65346.1"/>
    <property type="molecule type" value="Genomic_DNA"/>
</dbReference>
<dbReference type="OrthoDB" id="432381at2759"/>